<feature type="compositionally biased region" description="Acidic residues" evidence="6">
    <location>
        <begin position="336"/>
        <end position="348"/>
    </location>
</feature>
<feature type="region of interest" description="Disordered" evidence="6">
    <location>
        <begin position="430"/>
        <end position="482"/>
    </location>
</feature>
<dbReference type="GO" id="GO:0045202">
    <property type="term" value="C:synapse"/>
    <property type="evidence" value="ECO:0007669"/>
    <property type="project" value="GOC"/>
</dbReference>
<dbReference type="SUPFAM" id="SSF51045">
    <property type="entry name" value="WW domain"/>
    <property type="match status" value="1"/>
</dbReference>
<dbReference type="InterPro" id="IPR036020">
    <property type="entry name" value="WW_dom_sf"/>
</dbReference>
<dbReference type="SUPFAM" id="SSF47473">
    <property type="entry name" value="EF-hand"/>
    <property type="match status" value="2"/>
</dbReference>
<reference evidence="7" key="1">
    <citation type="submission" date="2021-02" db="EMBL/GenBank/DDBJ databases">
        <authorList>
            <person name="Bekaert M."/>
        </authorList>
    </citation>
    <scope>NUCLEOTIDE SEQUENCE</scope>
    <source>
        <strain evidence="7">IoA-00</strain>
    </source>
</reference>
<dbReference type="InterPro" id="IPR001202">
    <property type="entry name" value="WW_dom"/>
</dbReference>
<feature type="compositionally biased region" description="Polar residues" evidence="6">
    <location>
        <begin position="315"/>
        <end position="327"/>
    </location>
</feature>
<dbReference type="Proteomes" id="UP000675881">
    <property type="component" value="Chromosome 8"/>
</dbReference>
<dbReference type="SMART" id="SM00456">
    <property type="entry name" value="WW"/>
    <property type="match status" value="1"/>
</dbReference>
<dbReference type="PROSITE" id="PS50020">
    <property type="entry name" value="WW_DOMAIN_2"/>
    <property type="match status" value="1"/>
</dbReference>
<feature type="compositionally biased region" description="Low complexity" evidence="6">
    <location>
        <begin position="373"/>
        <end position="382"/>
    </location>
</feature>
<dbReference type="InterPro" id="IPR050774">
    <property type="entry name" value="KCMF1/Dystrophin"/>
</dbReference>
<keyword evidence="4" id="KW-0106">Calcium</keyword>
<dbReference type="InterPro" id="IPR011992">
    <property type="entry name" value="EF-hand-dom_pair"/>
</dbReference>
<dbReference type="PANTHER" id="PTHR12268:SF14">
    <property type="entry name" value="DYSTROPHIN-1"/>
    <property type="match status" value="1"/>
</dbReference>
<evidence type="ECO:0000256" key="3">
    <source>
        <dbReference type="ARBA" id="ARBA00022490"/>
    </source>
</evidence>
<dbReference type="Pfam" id="PF00397">
    <property type="entry name" value="WW"/>
    <property type="match status" value="1"/>
</dbReference>
<dbReference type="InterPro" id="IPR015153">
    <property type="entry name" value="EF-hand_dom_typ1"/>
</dbReference>
<gene>
    <name evidence="7" type="ORF">LSAA_13772</name>
</gene>
<evidence type="ECO:0000256" key="1">
    <source>
        <dbReference type="ARBA" id="ARBA00004278"/>
    </source>
</evidence>
<dbReference type="GO" id="GO:0016010">
    <property type="term" value="C:dystrophin-associated glycoprotein complex"/>
    <property type="evidence" value="ECO:0007669"/>
    <property type="project" value="UniProtKB-ARBA"/>
</dbReference>
<evidence type="ECO:0000256" key="5">
    <source>
        <dbReference type="ARBA" id="ARBA00023212"/>
    </source>
</evidence>
<dbReference type="GO" id="GO:0005737">
    <property type="term" value="C:cytoplasm"/>
    <property type="evidence" value="ECO:0007669"/>
    <property type="project" value="UniProtKB-SubCell"/>
</dbReference>
<dbReference type="InterPro" id="IPR015154">
    <property type="entry name" value="EF-hand_dom_typ2"/>
</dbReference>
<keyword evidence="8" id="KW-1185">Reference proteome</keyword>
<dbReference type="Pfam" id="PF09069">
    <property type="entry name" value="EF-hand_3"/>
    <property type="match status" value="1"/>
</dbReference>
<dbReference type="PROSITE" id="PS01159">
    <property type="entry name" value="WW_DOMAIN_1"/>
    <property type="match status" value="1"/>
</dbReference>
<evidence type="ECO:0000313" key="8">
    <source>
        <dbReference type="Proteomes" id="UP000675881"/>
    </source>
</evidence>
<name>A0A7R8D4T3_LEPSM</name>
<protein>
    <submittedName>
        <fullName evidence="7">(salmon louse) hypothetical protein</fullName>
    </submittedName>
</protein>
<proteinExistence type="predicted"/>
<feature type="compositionally biased region" description="Polar residues" evidence="6">
    <location>
        <begin position="467"/>
        <end position="482"/>
    </location>
</feature>
<sequence length="482" mass="54058">MFNKNGQKLSESTRQQLQVLEERIINLRNTLPHFQFKSVIADPKTRKNDLIQNETKSEDLPPGWERGFTEDHIPYFLNHEDAKTTWDHPVFSSLMNSLKGINSVQYSVYHLLDIEAAALMGFNELGLGPERHDCSINVPEMNSVLTSLISAAHVENPDDVDVPLCTNLALNWILNVYDPCRTGSINTRPFFELLSYPENNSLDPSRVGLLIHDSLQVPKVFGEIASFGGSNVEPSVRSCFTMDLPPDRTTPLSTVNEEHFIKWLRREPQCLVWLPVLHRLAWAELAKHNAKCNVCKISVLEGEDFVIPPISSMSQTSTLESNKSENYISVGVEKESGEDEEDDEEDVDGDTRPNGVQVNGNKNDLILFDNNNSPEMESSLSEDPPPPLPGTEKVIIDQIKTENKQWNSISNGSEGGGTLNSKSIIASDLTTSSTDIDTEQFIESIRQPPKIFKREDDDEEHFRSDSPDSLNLSQHETTVISD</sequence>
<evidence type="ECO:0000256" key="4">
    <source>
        <dbReference type="ARBA" id="ARBA00022837"/>
    </source>
</evidence>
<organism evidence="7 8">
    <name type="scientific">Lepeophtheirus salmonis</name>
    <name type="common">Salmon louse</name>
    <name type="synonym">Caligus salmonis</name>
    <dbReference type="NCBI Taxonomy" id="72036"/>
    <lineage>
        <taxon>Eukaryota</taxon>
        <taxon>Metazoa</taxon>
        <taxon>Ecdysozoa</taxon>
        <taxon>Arthropoda</taxon>
        <taxon>Crustacea</taxon>
        <taxon>Multicrustacea</taxon>
        <taxon>Hexanauplia</taxon>
        <taxon>Copepoda</taxon>
        <taxon>Siphonostomatoida</taxon>
        <taxon>Caligidae</taxon>
        <taxon>Lepeophtheirus</taxon>
    </lineage>
</organism>
<dbReference type="CDD" id="cd00201">
    <property type="entry name" value="WW"/>
    <property type="match status" value="1"/>
</dbReference>
<dbReference type="Gene3D" id="2.20.70.10">
    <property type="match status" value="1"/>
</dbReference>
<accession>A0A7R8D4T3</accession>
<evidence type="ECO:0000256" key="6">
    <source>
        <dbReference type="SAM" id="MobiDB-lite"/>
    </source>
</evidence>
<evidence type="ECO:0000313" key="7">
    <source>
        <dbReference type="EMBL" id="CAF3026729.1"/>
    </source>
</evidence>
<feature type="compositionally biased region" description="Basic and acidic residues" evidence="6">
    <location>
        <begin position="452"/>
        <end position="466"/>
    </location>
</feature>
<dbReference type="Pfam" id="PF09068">
    <property type="entry name" value="EF-hand_2"/>
    <property type="match status" value="1"/>
</dbReference>
<dbReference type="Gene3D" id="1.10.238.10">
    <property type="entry name" value="EF-hand"/>
    <property type="match status" value="2"/>
</dbReference>
<dbReference type="AlphaFoldDB" id="A0A7R8D4T3"/>
<feature type="region of interest" description="Disordered" evidence="6">
    <location>
        <begin position="315"/>
        <end position="391"/>
    </location>
</feature>
<keyword evidence="3" id="KW-0963">Cytoplasm</keyword>
<keyword evidence="5" id="KW-0206">Cytoskeleton</keyword>
<evidence type="ECO:0000256" key="2">
    <source>
        <dbReference type="ARBA" id="ARBA00004496"/>
    </source>
</evidence>
<dbReference type="OrthoDB" id="18740at2759"/>
<dbReference type="EMBL" id="HG994587">
    <property type="protein sequence ID" value="CAF3026729.1"/>
    <property type="molecule type" value="Genomic_DNA"/>
</dbReference>
<dbReference type="GO" id="GO:0099536">
    <property type="term" value="P:synaptic signaling"/>
    <property type="evidence" value="ECO:0007669"/>
    <property type="project" value="TreeGrafter"/>
</dbReference>
<dbReference type="PANTHER" id="PTHR12268">
    <property type="entry name" value="E3 UBIQUITIN-PROTEIN LIGASE KCMF1"/>
    <property type="match status" value="1"/>
</dbReference>
<comment type="subcellular location">
    <subcellularLocation>
        <location evidence="1">Cell membrane</location>
        <location evidence="1">Sarcolemma</location>
        <topology evidence="1">Peripheral membrane protein</topology>
        <orientation evidence="1">Cytoplasmic side</orientation>
    </subcellularLocation>
    <subcellularLocation>
        <location evidence="2">Cytoplasm</location>
    </subcellularLocation>
</comment>